<protein>
    <recommendedName>
        <fullName evidence="3">50S ribosomal protein L7/L12</fullName>
    </recommendedName>
</protein>
<sequence length="189" mass="21296">MENQNSDTVPKKYPDPATVRARLQVIKREIEELIKTFSEANHSSISTPTSTYLPLAHDEELSFSEMSRTLEGIFNGEKMIGTDNQEYHIPPNYASKSKLVTGDRMKLTITPTGSFIYKQIGPIERQRIIGTLDFNPEHNRWLVKAENAEYRVLTASISFYKGKIGDGVIILAPQIGMSEWAAVDHLIAK</sequence>
<comment type="caution">
    <text evidence="1">The sequence shown here is derived from an EMBL/GenBank/DDBJ whole genome shotgun (WGS) entry which is preliminary data.</text>
</comment>
<accession>A0A1F6N3W2</accession>
<organism evidence="1 2">
    <name type="scientific">Candidatus Magasanikbacteria bacterium RIFCSPLOWO2_01_FULL_40_15</name>
    <dbReference type="NCBI Taxonomy" id="1798686"/>
    <lineage>
        <taxon>Bacteria</taxon>
        <taxon>Candidatus Magasanikiibacteriota</taxon>
    </lineage>
</organism>
<name>A0A1F6N3W2_9BACT</name>
<proteinExistence type="predicted"/>
<evidence type="ECO:0000313" key="2">
    <source>
        <dbReference type="Proteomes" id="UP000177040"/>
    </source>
</evidence>
<dbReference type="Proteomes" id="UP000177040">
    <property type="component" value="Unassembled WGS sequence"/>
</dbReference>
<evidence type="ECO:0008006" key="3">
    <source>
        <dbReference type="Google" id="ProtNLM"/>
    </source>
</evidence>
<dbReference type="EMBL" id="MFQH01000006">
    <property type="protein sequence ID" value="OGH78564.1"/>
    <property type="molecule type" value="Genomic_DNA"/>
</dbReference>
<gene>
    <name evidence="1" type="ORF">A2983_02780</name>
</gene>
<reference evidence="1 2" key="1">
    <citation type="journal article" date="2016" name="Nat. Commun.">
        <title>Thousands of microbial genomes shed light on interconnected biogeochemical processes in an aquifer system.</title>
        <authorList>
            <person name="Anantharaman K."/>
            <person name="Brown C.T."/>
            <person name="Hug L.A."/>
            <person name="Sharon I."/>
            <person name="Castelle C.J."/>
            <person name="Probst A.J."/>
            <person name="Thomas B.C."/>
            <person name="Singh A."/>
            <person name="Wilkins M.J."/>
            <person name="Karaoz U."/>
            <person name="Brodie E.L."/>
            <person name="Williams K.H."/>
            <person name="Hubbard S.S."/>
            <person name="Banfield J.F."/>
        </authorList>
    </citation>
    <scope>NUCLEOTIDE SEQUENCE [LARGE SCALE GENOMIC DNA]</scope>
</reference>
<dbReference type="AlphaFoldDB" id="A0A1F6N3W2"/>
<evidence type="ECO:0000313" key="1">
    <source>
        <dbReference type="EMBL" id="OGH78564.1"/>
    </source>
</evidence>